<keyword evidence="2" id="KW-0472">Membrane</keyword>
<proteinExistence type="predicted"/>
<reference evidence="3" key="1">
    <citation type="submission" date="2018-06" db="EMBL/GenBank/DDBJ databases">
        <authorList>
            <person name="Zhirakovskaya E."/>
        </authorList>
    </citation>
    <scope>NUCLEOTIDE SEQUENCE</scope>
</reference>
<evidence type="ECO:0000313" key="3">
    <source>
        <dbReference type="EMBL" id="VAW18615.1"/>
    </source>
</evidence>
<dbReference type="Gene3D" id="1.10.287.1490">
    <property type="match status" value="1"/>
</dbReference>
<sequence>MLLENMMYFVLGFIACALLALMIMPAIWRRATRLTKKRIEAATPLTMSEFRADKDQLRAEFALSTRRLEMNVENLRKRLADQLIEINRKRSDQLQLKSERDEQLTIIGELEQRESDLRRRILDLEKESTDLAQRLRMSERDYSAKASELERLRARNGGVSSAEIDELLNALEKERLRSERLEEQVERLLGQLEIQGTETASAHLAMAEMREDLAGRSDKYDQSQSELIEAEARIANAESRLSELLQETTSIVEFEESKSGQLLAEKLSMEEEMNNLREKVLDTENTILNEWDSERIEQSHLRERLNDIASEVSRLVYSVEEELKEPASQSLFDRVQKFANDETLIVETGLADEDAPPRTGEGRLSARMRALRDVHAR</sequence>
<dbReference type="AlphaFoldDB" id="A0A3B0TIW2"/>
<accession>A0A3B0TIW2</accession>
<keyword evidence="2" id="KW-1133">Transmembrane helix</keyword>
<protein>
    <submittedName>
        <fullName evidence="3">Chromosome segregation ATPases</fullName>
    </submittedName>
</protein>
<name>A0A3B0TIW2_9ZZZZ</name>
<feature type="coiled-coil region" evidence="1">
    <location>
        <begin position="65"/>
        <end position="286"/>
    </location>
</feature>
<organism evidence="3">
    <name type="scientific">hydrothermal vent metagenome</name>
    <dbReference type="NCBI Taxonomy" id="652676"/>
    <lineage>
        <taxon>unclassified sequences</taxon>
        <taxon>metagenomes</taxon>
        <taxon>ecological metagenomes</taxon>
    </lineage>
</organism>
<evidence type="ECO:0000256" key="2">
    <source>
        <dbReference type="SAM" id="Phobius"/>
    </source>
</evidence>
<keyword evidence="2" id="KW-0812">Transmembrane</keyword>
<keyword evidence="1" id="KW-0175">Coiled coil</keyword>
<feature type="transmembrane region" description="Helical" evidence="2">
    <location>
        <begin position="6"/>
        <end position="28"/>
    </location>
</feature>
<gene>
    <name evidence="3" type="ORF">MNBD_ALPHA12-1119</name>
</gene>
<evidence type="ECO:0000256" key="1">
    <source>
        <dbReference type="SAM" id="Coils"/>
    </source>
</evidence>
<dbReference type="EMBL" id="UOEO01000092">
    <property type="protein sequence ID" value="VAW18615.1"/>
    <property type="molecule type" value="Genomic_DNA"/>
</dbReference>